<proteinExistence type="predicted"/>
<sequence>MRFKRLGSGDRSLVPAASEYY</sequence>
<protein>
    <submittedName>
        <fullName evidence="2">Uncharacterized protein</fullName>
    </submittedName>
</protein>
<name>A0A0A9EFU8_ARUDO</name>
<feature type="region of interest" description="Disordered" evidence="1">
    <location>
        <begin position="1"/>
        <end position="21"/>
    </location>
</feature>
<reference evidence="2" key="2">
    <citation type="journal article" date="2015" name="Data Brief">
        <title>Shoot transcriptome of the giant reed, Arundo donax.</title>
        <authorList>
            <person name="Barrero R.A."/>
            <person name="Guerrero F.D."/>
            <person name="Moolhuijzen P."/>
            <person name="Goolsby J.A."/>
            <person name="Tidwell J."/>
            <person name="Bellgard S.E."/>
            <person name="Bellgard M.I."/>
        </authorList>
    </citation>
    <scope>NUCLEOTIDE SEQUENCE</scope>
    <source>
        <tissue evidence="2">Shoot tissue taken approximately 20 cm above the soil surface</tissue>
    </source>
</reference>
<reference evidence="2" key="1">
    <citation type="submission" date="2014-09" db="EMBL/GenBank/DDBJ databases">
        <authorList>
            <person name="Magalhaes I.L.F."/>
            <person name="Oliveira U."/>
            <person name="Santos F.R."/>
            <person name="Vidigal T.H.D.A."/>
            <person name="Brescovit A.D."/>
            <person name="Santos A.J."/>
        </authorList>
    </citation>
    <scope>NUCLEOTIDE SEQUENCE</scope>
    <source>
        <tissue evidence="2">Shoot tissue taken approximately 20 cm above the soil surface</tissue>
    </source>
</reference>
<evidence type="ECO:0000256" key="1">
    <source>
        <dbReference type="SAM" id="MobiDB-lite"/>
    </source>
</evidence>
<dbReference type="EMBL" id="GBRH01198939">
    <property type="protein sequence ID" value="JAD98956.1"/>
    <property type="molecule type" value="Transcribed_RNA"/>
</dbReference>
<evidence type="ECO:0000313" key="2">
    <source>
        <dbReference type="EMBL" id="JAD98956.1"/>
    </source>
</evidence>
<accession>A0A0A9EFU8</accession>
<organism evidence="2">
    <name type="scientific">Arundo donax</name>
    <name type="common">Giant reed</name>
    <name type="synonym">Donax arundinaceus</name>
    <dbReference type="NCBI Taxonomy" id="35708"/>
    <lineage>
        <taxon>Eukaryota</taxon>
        <taxon>Viridiplantae</taxon>
        <taxon>Streptophyta</taxon>
        <taxon>Embryophyta</taxon>
        <taxon>Tracheophyta</taxon>
        <taxon>Spermatophyta</taxon>
        <taxon>Magnoliopsida</taxon>
        <taxon>Liliopsida</taxon>
        <taxon>Poales</taxon>
        <taxon>Poaceae</taxon>
        <taxon>PACMAD clade</taxon>
        <taxon>Arundinoideae</taxon>
        <taxon>Arundineae</taxon>
        <taxon>Arundo</taxon>
    </lineage>
</organism>
<dbReference type="AlphaFoldDB" id="A0A0A9EFU8"/>